<feature type="compositionally biased region" description="Polar residues" evidence="2">
    <location>
        <begin position="547"/>
        <end position="563"/>
    </location>
</feature>
<feature type="region of interest" description="Disordered" evidence="2">
    <location>
        <begin position="359"/>
        <end position="394"/>
    </location>
</feature>
<feature type="region of interest" description="Disordered" evidence="2">
    <location>
        <begin position="1579"/>
        <end position="1628"/>
    </location>
</feature>
<feature type="region of interest" description="Disordered" evidence="2">
    <location>
        <begin position="525"/>
        <end position="568"/>
    </location>
</feature>
<keyword evidence="1" id="KW-0233">DNA recombination</keyword>
<feature type="transmembrane region" description="Helical" evidence="3">
    <location>
        <begin position="69"/>
        <end position="91"/>
    </location>
</feature>
<dbReference type="SUPFAM" id="SSF56349">
    <property type="entry name" value="DNA breaking-rejoining enzymes"/>
    <property type="match status" value="1"/>
</dbReference>
<evidence type="ECO:0000256" key="4">
    <source>
        <dbReference type="SAM" id="SignalP"/>
    </source>
</evidence>
<keyword evidence="4" id="KW-0732">Signal</keyword>
<name>A0ABP0T1N5_9DINO</name>
<gene>
    <name evidence="5" type="ORF">CCMP2556_LOCUS55475</name>
</gene>
<accession>A0ABP0T1N5</accession>
<evidence type="ECO:0000256" key="1">
    <source>
        <dbReference type="ARBA" id="ARBA00023172"/>
    </source>
</evidence>
<feature type="region of interest" description="Disordered" evidence="2">
    <location>
        <begin position="768"/>
        <end position="885"/>
    </location>
</feature>
<keyword evidence="3" id="KW-0472">Membrane</keyword>
<dbReference type="EMBL" id="CAXAMN010028994">
    <property type="protein sequence ID" value="CAK9118381.1"/>
    <property type="molecule type" value="Genomic_DNA"/>
</dbReference>
<sequence length="3193" mass="357462">MVRWRWAPFLVGWIAGPSQGWWQPAEEEGSPPPNSTCWEEPWSCIQHRVNATMLAAQTQYNSLTTWDSILWTVLDTLLSGVGWLIFGQNWLQVRTGCSMILRIVTLMAVCLVLHYFLSLAWPLCSLLIGTILTVVWFVRACVRCCGRVAFYTQRMAGGVPEITGATFFGPDTGEVTENAAIKSSGMYLSFDPEATRGDPPLLLALKGYERVHLCRHDSCPEDGQHFKSYALARQLNPEKFHLMSTAEGAHRSGSRLMGWFFSKANQTAKKLKDYASESEHEETACCCAHLVRWESSAGKEALGDRPCDKAATNQVDLLEEDLNAMPPTRTPSFCPDHAVQYLVKRAPAKCSFDGCRRVGTSTRVREPPPGEDDGDEPPEGEGEGRLRRRGRGREVAYNTDEAEAILQEAREEEVETMAIHPSRRKRVASPGHTPKSSVQHSLARMGLINSPDRRGDMTYLEEFMEQLADGKDLQLSEEDIRKQMAAQSGLTLGDLTRQLYEQATEEQRKGTKGLTKFLAKWRKQAAAQEGSTPPSEWSLIEKDRDNGTPTPSSATSGGKTLQSPGPGFRQRVTSRLAIGIAGPYWGTQEKYALSASDFVPCTDAELDQFAIESRTGKPSNEQRPAAPTRYEDWLNRAKRQNDIWALVYGSEWKAVREHAVNLLSEWHIGAPHKWPLQVLLDVWEELHWRFLEELKEELRKIKRLAGRESMTLNDLKFYALMPDEEGRAPLELPQTFDLRRPDGWFMSEVMPRIERRQERMLWKMTWEGAGKNRAQGQTAGGDGGSKEEKLTLKTLYGPKLTAEETARAKDRAPTNKEGKRGGLKRMKAETKDTATEKIKEIRAGVAKDKASKVQDGKDRRRAGQGDQPQGEGEGHEKAGGHQGVSWEAPEEMVQVDYTHQEKEFAELVAGPDATIYENVHRESQPHPGREGQTAPQEAQDLVRKAQELADGPVLSKLQEASDDLYAWASTRVANDPETPFETLMEEMVQFGLGELAAEAAYLLEAHGRGPKAGNKARCRVEETRWEADGPGKAVVQIDEDLWAMWDYGEIIHMTEELAGLLGMIEPEKEKRQCVTKVFAAGLLLSQTGRTPSMDDVEKLTQDFRLEQARLAVEAEGVMSHPEAKVALVEHELRMYAHDILKPHHDKDYRALAVFPLAALEEIRVIVVRVDYKGDILLETVVGSQWTQQDVWVMISKGHMTLLQPPSKSAGDALLNKEEVYHTPCLGFRYFWHQRHDQAKTAPGIIACRHCKTRKGGGKEGPDTYGCLRKTTCLPALSQCVAGGVQTAKAVHGAKAHDGLVLREYFAGHGVITQGWREAGMVALEPIELYDQPHQQLGPRPDHDLANPARQKHYLDQLGQHESNVQWIASPCTTFCDWCLQNGGTRTFQNPAGLPTEKERVGNVLSEYGAAIFEKSMQQGGFPIAESSGTSGTQGQFYRHRTGLAFPHHPPLRQALLRLCPGISQTHQHVALKGSRPGVMVSRCTEAGVYAPNFVRAVVETLIHTLVGGGGKPQPLLSKTGGRPYGWNVYEEDPPAEEEEEEAEFHQGLQHLNQEELQQVAGMAVEAALGVWNGRTIHEPEETVEESVGTMMEEPDETLEEPDEVVEPPDEGEAGPGQGGEAAGSGESVAEPAAAYRIVWADLGQRNRMEVDAQRGYVWLYTNEPRDDLAVPDELPYPYWPHRFHSERYTRCETRNTLGRLQVAEVYDDWRVQGRGRPPFAPWTGVTLFVFRDGQLPWSHVLVEDEQNRREGPDEPDRSGGGPGDDRQGWTSSHHTGWQGLNQAGVWQDWSSGTWQDSRAGGSRWVDFEEEGISGAAATAAMAYIQEIDGMQGSGPATWQAVRERGDMLLGRAGSVEKAAIALWIAREHLGRNNLQGVDSEELDPLVHPDHLDYLREVRAQGMPARYQGQRERVATRPHPRARADLGQVYVQLMKDIMKHRVLVVSADHQDLGHTVSSPFELVPKMLPNRTLSTEARLVHDQRQVNEGTHKDLHPPAAQPTHEQVARRVLWLKARYPGVKVVMAKKDVAGAFRLLWVDPRDVELFAGDVPWRPECMEQSGGGGECDGSGLTLIYLVSSFGFSGSPGEWTVWGRATEEVHRNLRPLHSRRDGEVHFCGKILVDDMVLVEPVIGLRPWVSSEVYEWAVVKLLGEKAINKLKDAEEGRFSNQQTVWGLTIDTDLEKMSLPEARILKGAYLLAQPHFNYGNKALPLKELQRFRGIANGWSAVIAGLRNELKAADLFLGGVDGGAAVHPRLHQPEGSEARQIEETSAWESLWELFEDCRWLCSRSETWAAKFGGDIRELLPPLERLALPGQRGAGPVFVSSDATPDVVAAIDWTNHLACREPIEVLKPWIRQVLEAEGQEDGKLAIHLGEMLSFVAFACRVGHMWEGRVVIYAGDNKVVYFWITGRKSGVRAGRLLIRVLNLVEKRHRCRILGGWWRTFHNEDADALTRLDEPQALQLMKDKGWSRQDIKPSIHQALEDTERFGLCFLSWADQEDHHELMRLRELRVFRAIFRQPADLLDVEVVEWTPGQRYVKDLEYFSGNGNGMYKIVAGTIGPDPKGRKVTEFTRYLDQEIFDVAVLEGPTEVMWRRLEQWAISVGWGCSFQEFLTSELGEALVRRRIAGFLFPGDKTEEEVEHLMVKTVTPPSMGSYLRKITEENCLPAYKMETAINVGQQVTAHVWPLSEATEKGMQKIFVQDKAAPVGKVRVLSGEEVWILQGRRLDEWRTLVSQIGEVEAEREGCRATGRRTALNLIGAAAELAKEVRENKAGMCIDQEDYKTLGSLLQWLRKWRRGDFGRAPPNRKAGGLGEEVGQGALEFEFGSFEGIEERRCGGRRKGQVRPVVEDGGRFVDLNPDFNQDMEIQAQIEEWLEAHLTGDKAESTQKAYTCDPIQNENKVLGYLGYLGWLGTSAATMKQAVFAIKDAHKRAGHGDTTTKMHRLWIVLNSLEKHSVKRPRRLGVTVQMLKWLGKQLVAGAESFGELKVDCRMIQAALLTAWFFMLRAREFADSSGVDQEMVVRGQDISLTTRGQADETDPEEVTLQFRKTKADQEAFGTCKTMKKTEIEYVCVVTALHRLREVAPRRFGKGPESHLPLFRWASGAVIKRLEVQNLLQKAAKALGLPAERFQSHSLRIGGASALYQATGEIEVVKRTGRWTSSAVQRYLHDSGDVLAGLAKKMATVDQHVHYT</sequence>
<dbReference type="InterPro" id="IPR013762">
    <property type="entry name" value="Integrase-like_cat_sf"/>
</dbReference>
<evidence type="ECO:0000313" key="5">
    <source>
        <dbReference type="EMBL" id="CAK9118381.1"/>
    </source>
</evidence>
<feature type="region of interest" description="Disordered" evidence="2">
    <location>
        <begin position="1742"/>
        <end position="1774"/>
    </location>
</feature>
<feature type="signal peptide" evidence="4">
    <location>
        <begin position="1"/>
        <end position="20"/>
    </location>
</feature>
<feature type="compositionally biased region" description="Acidic residues" evidence="2">
    <location>
        <begin position="1592"/>
        <end position="1612"/>
    </location>
</feature>
<comment type="caution">
    <text evidence="5">The sequence shown here is derived from an EMBL/GenBank/DDBJ whole genome shotgun (WGS) entry which is preliminary data.</text>
</comment>
<dbReference type="Gene3D" id="1.10.443.10">
    <property type="entry name" value="Intergrase catalytic core"/>
    <property type="match status" value="1"/>
</dbReference>
<keyword evidence="6" id="KW-1185">Reference proteome</keyword>
<protein>
    <submittedName>
        <fullName evidence="5">Uncharacterized protein</fullName>
    </submittedName>
</protein>
<evidence type="ECO:0000256" key="3">
    <source>
        <dbReference type="SAM" id="Phobius"/>
    </source>
</evidence>
<feature type="compositionally biased region" description="Basic and acidic residues" evidence="2">
    <location>
        <begin position="1742"/>
        <end position="1767"/>
    </location>
</feature>
<dbReference type="Proteomes" id="UP001642484">
    <property type="component" value="Unassembled WGS sequence"/>
</dbReference>
<keyword evidence="3" id="KW-1133">Transmembrane helix</keyword>
<feature type="compositionally biased region" description="Gly residues" evidence="2">
    <location>
        <begin position="1613"/>
        <end position="1622"/>
    </location>
</feature>
<dbReference type="InterPro" id="IPR011010">
    <property type="entry name" value="DNA_brk_join_enz"/>
</dbReference>
<dbReference type="InterPro" id="IPR052925">
    <property type="entry name" value="Phage_Integrase-like_Recomb"/>
</dbReference>
<dbReference type="PANTHER" id="PTHR34605">
    <property type="entry name" value="PHAGE_INTEGRASE DOMAIN-CONTAINING PROTEIN"/>
    <property type="match status" value="1"/>
</dbReference>
<reference evidence="5 6" key="1">
    <citation type="submission" date="2024-02" db="EMBL/GenBank/DDBJ databases">
        <authorList>
            <person name="Chen Y."/>
            <person name="Shah S."/>
            <person name="Dougan E. K."/>
            <person name="Thang M."/>
            <person name="Chan C."/>
        </authorList>
    </citation>
    <scope>NUCLEOTIDE SEQUENCE [LARGE SCALE GENOMIC DNA]</scope>
</reference>
<feature type="transmembrane region" description="Helical" evidence="3">
    <location>
        <begin position="103"/>
        <end position="136"/>
    </location>
</feature>
<feature type="compositionally biased region" description="Basic and acidic residues" evidence="2">
    <location>
        <begin position="801"/>
        <end position="863"/>
    </location>
</feature>
<keyword evidence="3" id="KW-0812">Transmembrane</keyword>
<evidence type="ECO:0000313" key="6">
    <source>
        <dbReference type="Proteomes" id="UP001642484"/>
    </source>
</evidence>
<feature type="compositionally biased region" description="Acidic residues" evidence="2">
    <location>
        <begin position="369"/>
        <end position="381"/>
    </location>
</feature>
<organism evidence="5 6">
    <name type="scientific">Durusdinium trenchii</name>
    <dbReference type="NCBI Taxonomy" id="1381693"/>
    <lineage>
        <taxon>Eukaryota</taxon>
        <taxon>Sar</taxon>
        <taxon>Alveolata</taxon>
        <taxon>Dinophyceae</taxon>
        <taxon>Suessiales</taxon>
        <taxon>Symbiodiniaceae</taxon>
        <taxon>Durusdinium</taxon>
    </lineage>
</organism>
<proteinExistence type="predicted"/>
<feature type="chain" id="PRO_5046925032" evidence="4">
    <location>
        <begin position="21"/>
        <end position="3193"/>
    </location>
</feature>
<dbReference type="PANTHER" id="PTHR34605:SF3">
    <property type="entry name" value="P CELL-TYPE AGGLUTINATION PROTEIN MAP4-LIKE-RELATED"/>
    <property type="match status" value="1"/>
</dbReference>
<evidence type="ECO:0000256" key="2">
    <source>
        <dbReference type="SAM" id="MobiDB-lite"/>
    </source>
</evidence>